<dbReference type="SMART" id="SM00226">
    <property type="entry name" value="LMWPc"/>
    <property type="match status" value="1"/>
</dbReference>
<name>A0A175R3D0_9HYPH</name>
<feature type="domain" description="Phosphotyrosine protein phosphatase I" evidence="2">
    <location>
        <begin position="11"/>
        <end position="146"/>
    </location>
</feature>
<organism evidence="3 4">
    <name type="scientific">Aureimonas ureilytica</name>
    <dbReference type="NCBI Taxonomy" id="401562"/>
    <lineage>
        <taxon>Bacteria</taxon>
        <taxon>Pseudomonadati</taxon>
        <taxon>Pseudomonadota</taxon>
        <taxon>Alphaproteobacteria</taxon>
        <taxon>Hyphomicrobiales</taxon>
        <taxon>Aurantimonadaceae</taxon>
        <taxon>Aureimonas</taxon>
    </lineage>
</organism>
<comment type="caution">
    <text evidence="3">The sequence shown here is derived from an EMBL/GenBank/DDBJ whole genome shotgun (WGS) entry which is preliminary data.</text>
</comment>
<dbReference type="InterPro" id="IPR023485">
    <property type="entry name" value="Ptyr_pPase"/>
</dbReference>
<dbReference type="OrthoDB" id="9799372at2"/>
<dbReference type="STRING" id="401562.NS365_09575"/>
<proteinExistence type="predicted"/>
<dbReference type="AlphaFoldDB" id="A0A175R3D0"/>
<dbReference type="InterPro" id="IPR036196">
    <property type="entry name" value="Ptyr_pPase_sf"/>
</dbReference>
<accession>A0A175R3D0</accession>
<dbReference type="Gene3D" id="3.40.50.2300">
    <property type="match status" value="1"/>
</dbReference>
<dbReference type="Pfam" id="PF01451">
    <property type="entry name" value="LMWPc"/>
    <property type="match status" value="1"/>
</dbReference>
<dbReference type="PANTHER" id="PTHR43428">
    <property type="entry name" value="ARSENATE REDUCTASE"/>
    <property type="match status" value="1"/>
</dbReference>
<dbReference type="SUPFAM" id="SSF52788">
    <property type="entry name" value="Phosphotyrosine protein phosphatases I"/>
    <property type="match status" value="1"/>
</dbReference>
<evidence type="ECO:0000259" key="2">
    <source>
        <dbReference type="SMART" id="SM00226"/>
    </source>
</evidence>
<dbReference type="PANTHER" id="PTHR43428:SF1">
    <property type="entry name" value="ARSENATE REDUCTASE"/>
    <property type="match status" value="1"/>
</dbReference>
<evidence type="ECO:0000256" key="1">
    <source>
        <dbReference type="ARBA" id="ARBA00022849"/>
    </source>
</evidence>
<dbReference type="PATRIC" id="fig|401562.3.peg.4007"/>
<gene>
    <name evidence="3" type="ORF">NS226_19440</name>
</gene>
<sequence>MSAPSPARKVDSILFVCGANSIRSPMAEAIARSVLPPSIYIASVGVKDGERDPFVDVILAEQGLSLGDRKPQKWEDLGDGYFDLVITLSPEAHHAAMSATGADATAVEFWPMPDPSVVNGSRGQILDAYRDVFRRIQTKLTELRDRG</sequence>
<protein>
    <submittedName>
        <fullName evidence="3">Arsenate reductase</fullName>
    </submittedName>
</protein>
<reference evidence="3 4" key="1">
    <citation type="journal article" date="2016" name="Front. Microbiol.">
        <title>Genomic Resource of Rice Seed Associated Bacteria.</title>
        <authorList>
            <person name="Midha S."/>
            <person name="Bansal K."/>
            <person name="Sharma S."/>
            <person name="Kumar N."/>
            <person name="Patil P.P."/>
            <person name="Chaudhry V."/>
            <person name="Patil P.B."/>
        </authorList>
    </citation>
    <scope>NUCLEOTIDE SEQUENCE [LARGE SCALE GENOMIC DNA]</scope>
    <source>
        <strain evidence="3 4">NS226</strain>
    </source>
</reference>
<evidence type="ECO:0000313" key="3">
    <source>
        <dbReference type="EMBL" id="KTQ85487.1"/>
    </source>
</evidence>
<dbReference type="EMBL" id="LDPZ01000057">
    <property type="protein sequence ID" value="KTQ85487.1"/>
    <property type="molecule type" value="Genomic_DNA"/>
</dbReference>
<dbReference type="RefSeq" id="WP_058636374.1">
    <property type="nucleotide sequence ID" value="NZ_LDPZ01000057.1"/>
</dbReference>
<dbReference type="Proteomes" id="UP000078272">
    <property type="component" value="Unassembled WGS sequence"/>
</dbReference>
<evidence type="ECO:0000313" key="4">
    <source>
        <dbReference type="Proteomes" id="UP000078272"/>
    </source>
</evidence>
<dbReference type="GO" id="GO:0046685">
    <property type="term" value="P:response to arsenic-containing substance"/>
    <property type="evidence" value="ECO:0007669"/>
    <property type="project" value="UniProtKB-KW"/>
</dbReference>
<keyword evidence="1" id="KW-0059">Arsenical resistance</keyword>